<evidence type="ECO:0000313" key="13">
    <source>
        <dbReference type="Proteomes" id="UP001479436"/>
    </source>
</evidence>
<keyword evidence="3 8" id="KW-0812">Transmembrane</keyword>
<dbReference type="InterPro" id="IPR015720">
    <property type="entry name" value="Emp24-like"/>
</dbReference>
<evidence type="ECO:0000256" key="10">
    <source>
        <dbReference type="SAM" id="SignalP"/>
    </source>
</evidence>
<keyword evidence="5 9" id="KW-1133">Transmembrane helix</keyword>
<evidence type="ECO:0000256" key="5">
    <source>
        <dbReference type="ARBA" id="ARBA00022989"/>
    </source>
</evidence>
<name>A0ABR2VVZ8_9FUNG</name>
<protein>
    <submittedName>
        <fullName evidence="12">P24 complex component</fullName>
    </submittedName>
</protein>
<evidence type="ECO:0000256" key="7">
    <source>
        <dbReference type="ARBA" id="ARBA00037847"/>
    </source>
</evidence>
<dbReference type="Pfam" id="PF01105">
    <property type="entry name" value="EMP24_GP25L"/>
    <property type="match status" value="1"/>
</dbReference>
<dbReference type="PANTHER" id="PTHR22811">
    <property type="entry name" value="TRANSMEMBRANE EMP24 DOMAIN-CONTAINING PROTEIN"/>
    <property type="match status" value="1"/>
</dbReference>
<evidence type="ECO:0000256" key="9">
    <source>
        <dbReference type="SAM" id="Phobius"/>
    </source>
</evidence>
<dbReference type="EMBL" id="JASJQH010007591">
    <property type="protein sequence ID" value="KAK9704057.1"/>
    <property type="molecule type" value="Genomic_DNA"/>
</dbReference>
<evidence type="ECO:0000256" key="8">
    <source>
        <dbReference type="RuleBase" id="RU003827"/>
    </source>
</evidence>
<evidence type="ECO:0000259" key="11">
    <source>
        <dbReference type="PROSITE" id="PS50866"/>
    </source>
</evidence>
<proteinExistence type="inferred from homology"/>
<evidence type="ECO:0000313" key="12">
    <source>
        <dbReference type="EMBL" id="KAK9704057.1"/>
    </source>
</evidence>
<evidence type="ECO:0000256" key="2">
    <source>
        <dbReference type="ARBA" id="ARBA00007104"/>
    </source>
</evidence>
<comment type="similarity">
    <text evidence="2 8">Belongs to the EMP24/GP25L family.</text>
</comment>
<dbReference type="Proteomes" id="UP001479436">
    <property type="component" value="Unassembled WGS sequence"/>
</dbReference>
<sequence length="211" mass="24671">MNQIRMQYTRKIALLLLLCTFLSHVYSLTIEIQPSNSQCYYEDLETGDKLAISYEVIGPDRTIDFKVYNSRSELIYRTNDKNEGEFGVEANESGHYEYCFTNDDSYSVTRVMWYIHDIGKIEKLITDDKTPDEALAPLEEQLQALIQGVNSIKVQTAYMKIRERTHRNTAESTNGRVKWWSIIQSVLLVVVCIFQILYLKHFFEVRHKHGI</sequence>
<gene>
    <name evidence="12" type="primary">EMP24_3</name>
    <name evidence="12" type="ORF">K7432_010405</name>
</gene>
<feature type="chain" id="PRO_5046734388" evidence="10">
    <location>
        <begin position="28"/>
        <end position="211"/>
    </location>
</feature>
<evidence type="ECO:0000256" key="3">
    <source>
        <dbReference type="ARBA" id="ARBA00022692"/>
    </source>
</evidence>
<accession>A0ABR2VVZ8</accession>
<comment type="subcellular location">
    <subcellularLocation>
        <location evidence="7">Endomembrane system</location>
        <topology evidence="7">Single-pass membrane protein</topology>
    </subcellularLocation>
    <subcellularLocation>
        <location evidence="1 8">Membrane</location>
        <topology evidence="1 8">Single-pass type I membrane protein</topology>
    </subcellularLocation>
</comment>
<dbReference type="InterPro" id="IPR009038">
    <property type="entry name" value="GOLD_dom"/>
</dbReference>
<dbReference type="PROSITE" id="PS50866">
    <property type="entry name" value="GOLD"/>
    <property type="match status" value="1"/>
</dbReference>
<evidence type="ECO:0000256" key="6">
    <source>
        <dbReference type="ARBA" id="ARBA00023136"/>
    </source>
</evidence>
<comment type="caution">
    <text evidence="12">The sequence shown here is derived from an EMBL/GenBank/DDBJ whole genome shotgun (WGS) entry which is preliminary data.</text>
</comment>
<keyword evidence="4 10" id="KW-0732">Signal</keyword>
<feature type="domain" description="GOLD" evidence="11">
    <location>
        <begin position="37"/>
        <end position="117"/>
    </location>
</feature>
<reference evidence="12 13" key="1">
    <citation type="submission" date="2023-04" db="EMBL/GenBank/DDBJ databases">
        <title>Genome of Basidiobolus ranarum AG-B5.</title>
        <authorList>
            <person name="Stajich J.E."/>
            <person name="Carter-House D."/>
            <person name="Gryganskyi A."/>
        </authorList>
    </citation>
    <scope>NUCLEOTIDE SEQUENCE [LARGE SCALE GENOMIC DNA]</scope>
    <source>
        <strain evidence="12 13">AG-B5</strain>
    </source>
</reference>
<evidence type="ECO:0000256" key="1">
    <source>
        <dbReference type="ARBA" id="ARBA00004479"/>
    </source>
</evidence>
<dbReference type="SMART" id="SM01190">
    <property type="entry name" value="EMP24_GP25L"/>
    <property type="match status" value="1"/>
</dbReference>
<organism evidence="12 13">
    <name type="scientific">Basidiobolus ranarum</name>
    <dbReference type="NCBI Taxonomy" id="34480"/>
    <lineage>
        <taxon>Eukaryota</taxon>
        <taxon>Fungi</taxon>
        <taxon>Fungi incertae sedis</taxon>
        <taxon>Zoopagomycota</taxon>
        <taxon>Entomophthoromycotina</taxon>
        <taxon>Basidiobolomycetes</taxon>
        <taxon>Basidiobolales</taxon>
        <taxon>Basidiobolaceae</taxon>
        <taxon>Basidiobolus</taxon>
    </lineage>
</organism>
<keyword evidence="13" id="KW-1185">Reference proteome</keyword>
<feature type="transmembrane region" description="Helical" evidence="9">
    <location>
        <begin position="179"/>
        <end position="199"/>
    </location>
</feature>
<dbReference type="InterPro" id="IPR036598">
    <property type="entry name" value="GOLD_dom_sf"/>
</dbReference>
<dbReference type="SUPFAM" id="SSF101576">
    <property type="entry name" value="Supernatant protein factor (SPF), C-terminal domain"/>
    <property type="match status" value="1"/>
</dbReference>
<feature type="signal peptide" evidence="10">
    <location>
        <begin position="1"/>
        <end position="27"/>
    </location>
</feature>
<keyword evidence="6 9" id="KW-0472">Membrane</keyword>
<evidence type="ECO:0000256" key="4">
    <source>
        <dbReference type="ARBA" id="ARBA00022729"/>
    </source>
</evidence>